<reference evidence="6" key="1">
    <citation type="submission" date="2020-07" db="EMBL/GenBank/DDBJ databases">
        <title>A new Micromonospora strain with potent antibiotic activity isolated from the microbiome of a mid-Atlantic deep-sea sponge.</title>
        <authorList>
            <person name="Back C.R."/>
            <person name="Stennett H.L."/>
            <person name="Williams S.E."/>
            <person name="Wang L."/>
            <person name="Ojeda Gomez J."/>
            <person name="Abdulle O.M."/>
            <person name="Duffy T."/>
            <person name="Hendry K.R."/>
            <person name="Powell D."/>
            <person name="Stach J.E."/>
            <person name="Essex-Lopresti A.E."/>
            <person name="Willis C.L."/>
            <person name="Curnow P."/>
            <person name="Race P.R."/>
        </authorList>
    </citation>
    <scope>NUCLEOTIDE SEQUENCE [LARGE SCALE GENOMIC DNA]</scope>
    <source>
        <strain evidence="6">28ISP2-46</strain>
    </source>
</reference>
<evidence type="ECO:0000313" key="6">
    <source>
        <dbReference type="Proteomes" id="UP000510844"/>
    </source>
</evidence>
<evidence type="ECO:0000256" key="3">
    <source>
        <dbReference type="ARBA" id="ARBA00022676"/>
    </source>
</evidence>
<dbReference type="InterPro" id="IPR029044">
    <property type="entry name" value="Nucleotide-diphossugar_trans"/>
</dbReference>
<dbReference type="EC" id="2.4.-.-" evidence="5"/>
<dbReference type="RefSeq" id="WP_181571975.1">
    <property type="nucleotide sequence ID" value="NZ_CP059322.2"/>
</dbReference>
<keyword evidence="6" id="KW-1185">Reference proteome</keyword>
<reference evidence="5 6" key="2">
    <citation type="journal article" date="2021" name="Mar. Drugs">
        <title>A New Micromonospora Strain with Antibiotic Activity Isolated from the Microbiome of a Mid-Atlantic Deep-Sea Sponge.</title>
        <authorList>
            <person name="Back C.R."/>
            <person name="Stennett H.L."/>
            <person name="Williams S.E."/>
            <person name="Wang L."/>
            <person name="Ojeda Gomez J."/>
            <person name="Abdulle O.M."/>
            <person name="Duffy T."/>
            <person name="Neal C."/>
            <person name="Mantell J."/>
            <person name="Jepson M.A."/>
            <person name="Hendry K.R."/>
            <person name="Powell D."/>
            <person name="Stach J.E.M."/>
            <person name="Essex-Lopresti A.E."/>
            <person name="Willis C.L."/>
            <person name="Curnow P."/>
            <person name="Race P.R."/>
        </authorList>
    </citation>
    <scope>NUCLEOTIDE SEQUENCE [LARGE SCALE GENOMIC DNA]</scope>
    <source>
        <strain evidence="5 6">28ISP2-46</strain>
    </source>
</reference>
<sequence>MTTLGIAVVDYRSAADTAGLVRSIVAHHHDPDLRVAVALVDNGDQRAPLEEVAELARRHGLVTRVLHGHGNVGYAAGNNLAARWLRDAGADLIWVLNPDARISGGSLAAAARLGAGDDGCAVGATAYRDAGGAVRPDLGAVDLWTGRSGRSPGPRALTYVAGHSVLLTRAAFDRLGGFCEEFFLFYEEADLAVRCARLGVPVRVVADLLVTHAGGGATGATADLRAKSLLTWFHASRSCMVFFRRHYRRRLPVAAAARLLYAGRALLAAGPAAAGAVLRGTAAGLRS</sequence>
<protein>
    <submittedName>
        <fullName evidence="5">Glycosyltransferase</fullName>
        <ecNumber evidence="5">2.4.-.-</ecNumber>
    </submittedName>
</protein>
<dbReference type="GO" id="GO:0016757">
    <property type="term" value="F:glycosyltransferase activity"/>
    <property type="evidence" value="ECO:0007669"/>
    <property type="project" value="UniProtKB-KW"/>
</dbReference>
<keyword evidence="4 5" id="KW-0808">Transferase</keyword>
<gene>
    <name evidence="5" type="ORF">H1D33_12595</name>
</gene>
<dbReference type="EMBL" id="CP059322">
    <property type="protein sequence ID" value="QLQ39590.1"/>
    <property type="molecule type" value="Genomic_DNA"/>
</dbReference>
<evidence type="ECO:0000256" key="2">
    <source>
        <dbReference type="ARBA" id="ARBA00006739"/>
    </source>
</evidence>
<comment type="pathway">
    <text evidence="1">Cell wall biogenesis; cell wall polysaccharide biosynthesis.</text>
</comment>
<organism evidence="5 6">
    <name type="scientific">Micromonospora robiginosa</name>
    <dbReference type="NCBI Taxonomy" id="2749844"/>
    <lineage>
        <taxon>Bacteria</taxon>
        <taxon>Bacillati</taxon>
        <taxon>Actinomycetota</taxon>
        <taxon>Actinomycetes</taxon>
        <taxon>Micromonosporales</taxon>
        <taxon>Micromonosporaceae</taxon>
        <taxon>Micromonospora</taxon>
    </lineage>
</organism>
<dbReference type="AlphaFoldDB" id="A0A7L6BD55"/>
<evidence type="ECO:0000256" key="1">
    <source>
        <dbReference type="ARBA" id="ARBA00004776"/>
    </source>
</evidence>
<keyword evidence="3 5" id="KW-0328">Glycosyltransferase</keyword>
<dbReference type="Gene3D" id="3.90.550.10">
    <property type="entry name" value="Spore Coat Polysaccharide Biosynthesis Protein SpsA, Chain A"/>
    <property type="match status" value="1"/>
</dbReference>
<name>A0A7L6BD55_9ACTN</name>
<dbReference type="Proteomes" id="UP000510844">
    <property type="component" value="Chromosome"/>
</dbReference>
<evidence type="ECO:0000313" key="5">
    <source>
        <dbReference type="EMBL" id="QLQ39590.1"/>
    </source>
</evidence>
<evidence type="ECO:0000256" key="4">
    <source>
        <dbReference type="ARBA" id="ARBA00022679"/>
    </source>
</evidence>
<dbReference type="SUPFAM" id="SSF53448">
    <property type="entry name" value="Nucleotide-diphospho-sugar transferases"/>
    <property type="match status" value="1"/>
</dbReference>
<dbReference type="PANTHER" id="PTHR43179:SF12">
    <property type="entry name" value="GALACTOFURANOSYLTRANSFERASE GLFT2"/>
    <property type="match status" value="1"/>
</dbReference>
<accession>A0A7L6BD55</accession>
<comment type="similarity">
    <text evidence="2">Belongs to the glycosyltransferase 2 family.</text>
</comment>
<proteinExistence type="inferred from homology"/>
<dbReference type="KEGG" id="mfeu:H1D33_12595"/>
<dbReference type="PANTHER" id="PTHR43179">
    <property type="entry name" value="RHAMNOSYLTRANSFERASE WBBL"/>
    <property type="match status" value="1"/>
</dbReference>